<protein>
    <submittedName>
        <fullName evidence="3">Probable glycosyltransferase STELLO2</fullName>
    </submittedName>
</protein>
<evidence type="ECO:0000313" key="2">
    <source>
        <dbReference type="Proteomes" id="UP000085678"/>
    </source>
</evidence>
<keyword evidence="2" id="KW-1185">Reference proteome</keyword>
<sequence>MTRSVVKINSNVIVVVGVIAAGLVLIASLGSKFRPLNVSCQGTTAINVAGGLVSGGTADFGATSGRRFQMKRVRDFEKDKRVGYRPPSTCTDYHKKPPATPCKKWVVITTIFEPSELVKQLSEITSWCVVVVADKKGPEKYVVPNVKYLSVLEQESCQFHICKLLIWNHFGRKNIGYMYAIHHGAEYIYDTDDDNVLRRAKIPDPAKIKGVKNINMKGTVWNPYPMMSKYPDSWPRGFPLEKIKSKEAKTQSFTDELPLGKIGIIQSLADNEPDVDAIYRFTQPLPFDFHHKELYVAVPQGVMTPYNAQATMTMYDAFFSTYLPVTVKGRVSDIWRSYFNVRLFWYIERSLVFSAPWVVQYRNAHNWLADFDSENDLYMRAAQLVEYLTNWKSSEKDIASMSIELYKEMYNHQVLQIDDVYNIEAWFKDLECLGYKFPAIVSKE</sequence>
<dbReference type="RefSeq" id="XP_013407832.1">
    <property type="nucleotide sequence ID" value="XM_013552378.2"/>
</dbReference>
<keyword evidence="1" id="KW-0472">Membrane</keyword>
<reference evidence="3" key="1">
    <citation type="submission" date="2025-08" db="UniProtKB">
        <authorList>
            <consortium name="RefSeq"/>
        </authorList>
    </citation>
    <scope>IDENTIFICATION</scope>
    <source>
        <tissue evidence="3">Gonads</tissue>
    </source>
</reference>
<dbReference type="Proteomes" id="UP000085678">
    <property type="component" value="Unplaced"/>
</dbReference>
<dbReference type="PANTHER" id="PTHR31362:SF0">
    <property type="entry name" value="EXOSTOSIN DOMAIN-CONTAINING PROTEIN-RELATED"/>
    <property type="match status" value="1"/>
</dbReference>
<evidence type="ECO:0000256" key="1">
    <source>
        <dbReference type="SAM" id="Phobius"/>
    </source>
</evidence>
<organism evidence="2 3">
    <name type="scientific">Lingula anatina</name>
    <name type="common">Brachiopod</name>
    <name type="synonym">Lingula unguis</name>
    <dbReference type="NCBI Taxonomy" id="7574"/>
    <lineage>
        <taxon>Eukaryota</taxon>
        <taxon>Metazoa</taxon>
        <taxon>Spiralia</taxon>
        <taxon>Lophotrochozoa</taxon>
        <taxon>Brachiopoda</taxon>
        <taxon>Linguliformea</taxon>
        <taxon>Lingulata</taxon>
        <taxon>Lingulida</taxon>
        <taxon>Linguloidea</taxon>
        <taxon>Lingulidae</taxon>
        <taxon>Lingula</taxon>
    </lineage>
</organism>
<proteinExistence type="predicted"/>
<keyword evidence="1" id="KW-0812">Transmembrane</keyword>
<evidence type="ECO:0000313" key="3">
    <source>
        <dbReference type="RefSeq" id="XP_013407832.1"/>
    </source>
</evidence>
<gene>
    <name evidence="3" type="primary">LOC106171877</name>
</gene>
<dbReference type="InterPro" id="IPR005049">
    <property type="entry name" value="STL-like"/>
</dbReference>
<dbReference type="STRING" id="7574.A0A1S3JBQ2"/>
<dbReference type="OrthoDB" id="408493at2759"/>
<dbReference type="Pfam" id="PF03385">
    <property type="entry name" value="STELLO"/>
    <property type="match status" value="1"/>
</dbReference>
<feature type="transmembrane region" description="Helical" evidence="1">
    <location>
        <begin position="12"/>
        <end position="30"/>
    </location>
</feature>
<name>A0A1S3JBQ2_LINAN</name>
<accession>A0A1S3JBQ2</accession>
<dbReference type="PANTHER" id="PTHR31362">
    <property type="entry name" value="GLYCOSYLTRANSFERASE STELLO1-RELATED"/>
    <property type="match status" value="1"/>
</dbReference>
<dbReference type="GeneID" id="106171877"/>
<dbReference type="AlphaFoldDB" id="A0A1S3JBQ2"/>
<keyword evidence="1" id="KW-1133">Transmembrane helix</keyword>
<dbReference type="InParanoid" id="A0A1S3JBQ2"/>
<dbReference type="KEGG" id="lak:106171877"/>